<feature type="signal peptide" evidence="4">
    <location>
        <begin position="1"/>
        <end position="27"/>
    </location>
</feature>
<dbReference type="SUPFAM" id="SSF69360">
    <property type="entry name" value="Cell wall binding repeat"/>
    <property type="match status" value="1"/>
</dbReference>
<dbReference type="PROSITE" id="PS51170">
    <property type="entry name" value="CW"/>
    <property type="match status" value="1"/>
</dbReference>
<proteinExistence type="predicted"/>
<evidence type="ECO:0000256" key="4">
    <source>
        <dbReference type="SAM" id="SignalP"/>
    </source>
</evidence>
<accession>A0A1S8RAQ5</accession>
<dbReference type="EMBL" id="JADOEF010000004">
    <property type="protein sequence ID" value="MBF7812276.1"/>
    <property type="molecule type" value="Genomic_DNA"/>
</dbReference>
<dbReference type="RefSeq" id="WP_011969000.1">
    <property type="nucleotide sequence ID" value="NZ_CP073279.1"/>
</dbReference>
<dbReference type="EMBL" id="JADOEF010000001">
    <property type="protein sequence ID" value="MBF7811547.1"/>
    <property type="molecule type" value="Genomic_DNA"/>
</dbReference>
<reference evidence="7" key="1">
    <citation type="submission" date="2020-06" db="EMBL/GenBank/DDBJ databases">
        <title>Genomic insights into acetone-butanol-ethanol (ABE) fermentation by sequencing solventogenic clostridia strains.</title>
        <authorList>
            <person name="Brown S."/>
        </authorList>
    </citation>
    <scope>NUCLEOTIDE SEQUENCE</scope>
    <source>
        <strain evidence="7">DJ123</strain>
    </source>
</reference>
<feature type="region of interest" description="Disordered" evidence="3">
    <location>
        <begin position="85"/>
        <end position="105"/>
    </location>
</feature>
<evidence type="ECO:0000313" key="5">
    <source>
        <dbReference type="EMBL" id="MBF7811547.1"/>
    </source>
</evidence>
<dbReference type="Pfam" id="PF19127">
    <property type="entry name" value="Choline_bind_3"/>
    <property type="match status" value="1"/>
</dbReference>
<dbReference type="OMA" id="ITANAAW"/>
<feature type="chain" id="PRO_5041600748" evidence="4">
    <location>
        <begin position="28"/>
        <end position="149"/>
    </location>
</feature>
<gene>
    <name evidence="7" type="ORF">BCD95_004139</name>
    <name evidence="5" type="ORF">IS491_23330</name>
    <name evidence="6" type="ORF">IS491_27180</name>
</gene>
<evidence type="ECO:0000313" key="8">
    <source>
        <dbReference type="Proteomes" id="UP000631418"/>
    </source>
</evidence>
<comment type="caution">
    <text evidence="6">The sequence shown here is derived from an EMBL/GenBank/DDBJ whole genome shotgun (WGS) entry which is preliminary data.</text>
</comment>
<feature type="repeat" description="Cell wall-binding" evidence="2">
    <location>
        <begin position="45"/>
        <end position="64"/>
    </location>
</feature>
<keyword evidence="4" id="KW-0732">Signal</keyword>
<dbReference type="EMBL" id="JABTDW010000001">
    <property type="protein sequence ID" value="NSB15880.1"/>
    <property type="molecule type" value="Genomic_DNA"/>
</dbReference>
<name>A0A1S8RAQ5_CLOBE</name>
<protein>
    <submittedName>
        <fullName evidence="6">Cell wall-binding protein</fullName>
    </submittedName>
    <submittedName>
        <fullName evidence="7">Glucan-binding YG repeat protein</fullName>
    </submittedName>
</protein>
<dbReference type="Proteomes" id="UP000822184">
    <property type="component" value="Unassembled WGS sequence"/>
</dbReference>
<dbReference type="Proteomes" id="UP000631418">
    <property type="component" value="Unassembled WGS sequence"/>
</dbReference>
<sequence length="149" mass="16667">MKNFKRLIASFVTLITILAATPLAAHAEWKNNSTGWWYTEGNSWATGWRYIDGNWYYFYSNGYMAKNCYIGDYYLRGDGAWTTPPSDSSSSSGSTASNTNTSNDQSQTVYVSKNGIYHSSPNAHGMKYYTTMSLADAQKAGDRACEKCY</sequence>
<organism evidence="6 8">
    <name type="scientific">Clostridium beijerinckii</name>
    <name type="common">Clostridium MP</name>
    <dbReference type="NCBI Taxonomy" id="1520"/>
    <lineage>
        <taxon>Bacteria</taxon>
        <taxon>Bacillati</taxon>
        <taxon>Bacillota</taxon>
        <taxon>Clostridia</taxon>
        <taxon>Eubacteriales</taxon>
        <taxon>Clostridiaceae</taxon>
        <taxon>Clostridium</taxon>
    </lineage>
</organism>
<dbReference type="AlphaFoldDB" id="A0A1S8RAQ5"/>
<reference evidence="6" key="2">
    <citation type="submission" date="2020-11" db="EMBL/GenBank/DDBJ databases">
        <authorList>
            <person name="Thieme N."/>
            <person name="Liebl W."/>
            <person name="Zverlov V."/>
        </authorList>
    </citation>
    <scope>NUCLEOTIDE SEQUENCE</scope>
    <source>
        <strain evidence="6">NT08</strain>
    </source>
</reference>
<evidence type="ECO:0000256" key="1">
    <source>
        <dbReference type="ARBA" id="ARBA00022737"/>
    </source>
</evidence>
<dbReference type="Gene3D" id="2.10.270.10">
    <property type="entry name" value="Cholin Binding"/>
    <property type="match status" value="1"/>
</dbReference>
<evidence type="ECO:0000256" key="3">
    <source>
        <dbReference type="SAM" id="MobiDB-lite"/>
    </source>
</evidence>
<evidence type="ECO:0000313" key="7">
    <source>
        <dbReference type="EMBL" id="NSB15880.1"/>
    </source>
</evidence>
<dbReference type="InterPro" id="IPR018337">
    <property type="entry name" value="Cell_wall/Cho-bd_repeat"/>
</dbReference>
<evidence type="ECO:0000313" key="6">
    <source>
        <dbReference type="EMBL" id="MBF7812276.1"/>
    </source>
</evidence>
<evidence type="ECO:0000256" key="2">
    <source>
        <dbReference type="PROSITE-ProRule" id="PRU00591"/>
    </source>
</evidence>
<keyword evidence="1" id="KW-0677">Repeat</keyword>